<dbReference type="EMBL" id="BKCJ010001618">
    <property type="protein sequence ID" value="GEU42803.1"/>
    <property type="molecule type" value="Genomic_DNA"/>
</dbReference>
<evidence type="ECO:0000256" key="2">
    <source>
        <dbReference type="SAM" id="Coils"/>
    </source>
</evidence>
<reference evidence="5" key="1">
    <citation type="journal article" date="2019" name="Sci. Rep.">
        <title>Draft genome of Tanacetum cinerariifolium, the natural source of mosquito coil.</title>
        <authorList>
            <person name="Yamashiro T."/>
            <person name="Shiraishi A."/>
            <person name="Satake H."/>
            <person name="Nakayama K."/>
        </authorList>
    </citation>
    <scope>NUCLEOTIDE SEQUENCE</scope>
</reference>
<dbReference type="InterPro" id="IPR001878">
    <property type="entry name" value="Znf_CCHC"/>
</dbReference>
<evidence type="ECO:0000313" key="5">
    <source>
        <dbReference type="EMBL" id="GEU42803.1"/>
    </source>
</evidence>
<dbReference type="PROSITE" id="PS50158">
    <property type="entry name" value="ZF_CCHC"/>
    <property type="match status" value="1"/>
</dbReference>
<name>A0A6L2K0G9_TANCI</name>
<keyword evidence="1" id="KW-0862">Zinc</keyword>
<protein>
    <recommendedName>
        <fullName evidence="4">CCHC-type domain-containing protein</fullName>
    </recommendedName>
</protein>
<evidence type="ECO:0000259" key="4">
    <source>
        <dbReference type="PROSITE" id="PS50158"/>
    </source>
</evidence>
<dbReference type="AlphaFoldDB" id="A0A6L2K0G9"/>
<dbReference type="Gene3D" id="4.10.60.10">
    <property type="entry name" value="Zinc finger, CCHC-type"/>
    <property type="match status" value="1"/>
</dbReference>
<feature type="compositionally biased region" description="Acidic residues" evidence="3">
    <location>
        <begin position="569"/>
        <end position="581"/>
    </location>
</feature>
<sequence>MASESSSQQQPKSLTRASNTVRAALATLGLVDENEPQLSSTDLVNSSPLRIRYFLATWRVLMLYIVKCLRGMQGSYDQQNINQKMIVYDLCWGLDIDIAKNLSSDLVVKLTTSKKGRDLNIYYTMYLSLIIEHLLGDAYKNDNLKTMKPHQITASSFKPSTAFEGVNTDTTADKSSFRTAVQHGAQPKAPTDKKSSKKKFQSSSKPKAPNVVRKRYSLKKQATETQHVKELVVIADATKGVESSELAEELKNQIKPAKAEKKNAKSLMEAIEKRFRGNKESKKTQKTLLKKQYENFNGSSSEGLDQIYDKLKKLISQLEILGETISQKDMNMKLLRSLPSEWKTHTLIWRNKLDLKTLSVDDLYNNMKIYEIKVKGSSSSNQNSQNVLDNEDLQQINADDLKEMDLKWQMAMLTMRARIFLKKTGRKVSANGSKTIGFDKTKVECYNCHKRGHFIRKCRNPRENINREPAEEGPTNFALIAYTSSGSSSSSSSDSEMLDSQVNDKYKRCVGYHAVPPPYTGNFMPPKPDLILADVDEYVISKSVTSMPVVATNEAKTSESKPKSVSEPLIEDWISDSEDESETKSKSKSKQR</sequence>
<accession>A0A6L2K0G9</accession>
<keyword evidence="1" id="KW-0479">Metal-binding</keyword>
<comment type="caution">
    <text evidence="5">The sequence shown here is derived from an EMBL/GenBank/DDBJ whole genome shotgun (WGS) entry which is preliminary data.</text>
</comment>
<feature type="coiled-coil region" evidence="2">
    <location>
        <begin position="247"/>
        <end position="274"/>
    </location>
</feature>
<dbReference type="Pfam" id="PF14223">
    <property type="entry name" value="Retrotran_gag_2"/>
    <property type="match status" value="1"/>
</dbReference>
<dbReference type="GO" id="GO:0003676">
    <property type="term" value="F:nucleic acid binding"/>
    <property type="evidence" value="ECO:0007669"/>
    <property type="project" value="InterPro"/>
</dbReference>
<dbReference type="SUPFAM" id="SSF57756">
    <property type="entry name" value="Retrovirus zinc finger-like domains"/>
    <property type="match status" value="1"/>
</dbReference>
<dbReference type="SMART" id="SM00343">
    <property type="entry name" value="ZnF_C2HC"/>
    <property type="match status" value="1"/>
</dbReference>
<dbReference type="InterPro" id="IPR036875">
    <property type="entry name" value="Znf_CCHC_sf"/>
</dbReference>
<evidence type="ECO:0000256" key="1">
    <source>
        <dbReference type="PROSITE-ProRule" id="PRU00047"/>
    </source>
</evidence>
<gene>
    <name evidence="5" type="ORF">Tci_014781</name>
</gene>
<dbReference type="GO" id="GO:0008270">
    <property type="term" value="F:zinc ion binding"/>
    <property type="evidence" value="ECO:0007669"/>
    <property type="project" value="UniProtKB-KW"/>
</dbReference>
<keyword evidence="2" id="KW-0175">Coiled coil</keyword>
<feature type="domain" description="CCHC-type" evidence="4">
    <location>
        <begin position="445"/>
        <end position="460"/>
    </location>
</feature>
<feature type="region of interest" description="Disordered" evidence="3">
    <location>
        <begin position="550"/>
        <end position="592"/>
    </location>
</feature>
<organism evidence="5">
    <name type="scientific">Tanacetum cinerariifolium</name>
    <name type="common">Dalmatian daisy</name>
    <name type="synonym">Chrysanthemum cinerariifolium</name>
    <dbReference type="NCBI Taxonomy" id="118510"/>
    <lineage>
        <taxon>Eukaryota</taxon>
        <taxon>Viridiplantae</taxon>
        <taxon>Streptophyta</taxon>
        <taxon>Embryophyta</taxon>
        <taxon>Tracheophyta</taxon>
        <taxon>Spermatophyta</taxon>
        <taxon>Magnoliopsida</taxon>
        <taxon>eudicotyledons</taxon>
        <taxon>Gunneridae</taxon>
        <taxon>Pentapetalae</taxon>
        <taxon>asterids</taxon>
        <taxon>campanulids</taxon>
        <taxon>Asterales</taxon>
        <taxon>Asteraceae</taxon>
        <taxon>Asteroideae</taxon>
        <taxon>Anthemideae</taxon>
        <taxon>Anthemidinae</taxon>
        <taxon>Tanacetum</taxon>
    </lineage>
</organism>
<proteinExistence type="predicted"/>
<evidence type="ECO:0000256" key="3">
    <source>
        <dbReference type="SAM" id="MobiDB-lite"/>
    </source>
</evidence>
<keyword evidence="1" id="KW-0863">Zinc-finger</keyword>
<feature type="region of interest" description="Disordered" evidence="3">
    <location>
        <begin position="180"/>
        <end position="213"/>
    </location>
</feature>